<dbReference type="SUPFAM" id="SSF111357">
    <property type="entry name" value="Mitochondrial ATP synthase coupling factor 6"/>
    <property type="match status" value="1"/>
</dbReference>
<organism evidence="14 15">
    <name type="scientific">Anabas testudineus</name>
    <name type="common">Climbing perch</name>
    <name type="synonym">Anthias testudineus</name>
    <dbReference type="NCBI Taxonomy" id="64144"/>
    <lineage>
        <taxon>Eukaryota</taxon>
        <taxon>Metazoa</taxon>
        <taxon>Chordata</taxon>
        <taxon>Craniata</taxon>
        <taxon>Vertebrata</taxon>
        <taxon>Euteleostomi</taxon>
        <taxon>Actinopterygii</taxon>
        <taxon>Neopterygii</taxon>
        <taxon>Teleostei</taxon>
        <taxon>Neoteleostei</taxon>
        <taxon>Acanthomorphata</taxon>
        <taxon>Anabantaria</taxon>
        <taxon>Anabantiformes</taxon>
        <taxon>Anabantoidei</taxon>
        <taxon>Anabantidae</taxon>
        <taxon>Anabas</taxon>
    </lineage>
</organism>
<dbReference type="GO" id="GO:0005743">
    <property type="term" value="C:mitochondrial inner membrane"/>
    <property type="evidence" value="ECO:0007669"/>
    <property type="project" value="UniProtKB-SubCell"/>
</dbReference>
<keyword evidence="15" id="KW-1185">Reference proteome</keyword>
<comment type="subcellular location">
    <subcellularLocation>
        <location evidence="1">Mitochondrion inner membrane</location>
    </subcellularLocation>
</comment>
<dbReference type="Ensembl" id="ENSATET00000044091.2">
    <property type="protein sequence ID" value="ENSATEP00000038805.2"/>
    <property type="gene ID" value="ENSATEG00000027103.2"/>
</dbReference>
<proteinExistence type="inferred from homology"/>
<evidence type="ECO:0000256" key="6">
    <source>
        <dbReference type="ARBA" id="ARBA00022792"/>
    </source>
</evidence>
<evidence type="ECO:0000256" key="8">
    <source>
        <dbReference type="ARBA" id="ARBA00023128"/>
    </source>
</evidence>
<evidence type="ECO:0000313" key="15">
    <source>
        <dbReference type="Proteomes" id="UP000265040"/>
    </source>
</evidence>
<keyword evidence="6" id="KW-0999">Mitochondrion inner membrane</keyword>
<evidence type="ECO:0000256" key="4">
    <source>
        <dbReference type="ARBA" id="ARBA00022547"/>
    </source>
</evidence>
<evidence type="ECO:0000256" key="2">
    <source>
        <dbReference type="ARBA" id="ARBA00007346"/>
    </source>
</evidence>
<keyword evidence="7" id="KW-0406">Ion transport</keyword>
<comment type="function">
    <text evidence="11">Subunit F6, of the mitochondrial membrane ATP synthase complex (F(1)F(0) ATP synthase or Complex V) that produces ATP from ADP in the presence of a proton gradient across the membrane which is generated by electron transport complexes of the respiratory chain. ATP synthase complex consist of a soluble F(1) head domain - the catalytic core - and a membrane F(1) domain - the membrane proton channel. These two domains are linked by a central stalk rotating inside the F(1) region and a stationary peripheral stalk. During catalysis, ATP synthesis in the catalytic domain of F(1) is coupled via a rotary mechanism of the central stalk subunits to proton translocation. In vivo, can only synthesize ATP although its ATP hydrolase activity can be activated artificially in vitro. Part of the complex F(0) domain. Part of the complex F(0) domain and the peripheric stalk, which acts as a stator to hold the catalytic alpha(3)beta(3) subcomplex and subunit a/ATP6 static relative to the rotary elements.</text>
</comment>
<dbReference type="GeneTree" id="ENSGT00940000176046"/>
<evidence type="ECO:0000256" key="12">
    <source>
        <dbReference type="ARBA" id="ARBA00064647"/>
    </source>
</evidence>
<accession>A0A7N5ZTD0</accession>
<dbReference type="Gene3D" id="1.10.246.110">
    <property type="entry name" value="Mitochondrial ATP synthase-coupling factor 6"/>
    <property type="match status" value="1"/>
</dbReference>
<evidence type="ECO:0000256" key="9">
    <source>
        <dbReference type="ARBA" id="ARBA00023136"/>
    </source>
</evidence>
<reference evidence="14" key="3">
    <citation type="submission" date="2025-09" db="UniProtKB">
        <authorList>
            <consortium name="Ensembl"/>
        </authorList>
    </citation>
    <scope>IDENTIFICATION</scope>
</reference>
<dbReference type="InterPro" id="IPR008387">
    <property type="entry name" value="ATP_synth_f6_mt"/>
</dbReference>
<evidence type="ECO:0000256" key="1">
    <source>
        <dbReference type="ARBA" id="ARBA00004273"/>
    </source>
</evidence>
<dbReference type="GO" id="GO:0045259">
    <property type="term" value="C:proton-transporting ATP synthase complex"/>
    <property type="evidence" value="ECO:0007669"/>
    <property type="project" value="UniProtKB-KW"/>
</dbReference>
<comment type="subunit">
    <text evidence="12">Component of the ATP synthase complex composed at least of ATP5F1A/subunit alpha, ATP5F1B/subunit beta, ATP5MC1/subunit c (homooctomer), MT-ATP6/subunit a, MT-ATP8/subunit 8, ATP5ME/subunit e, ATP5MF/subunit f, ATP5MG/subunit g, ATP5MK/subunit k, ATP5MJ/subunit j, ATP5F1C/subunit gamma, ATP5F1D/subunit delta, ATP5F1E/subunit epsilon, ATP5PF/subunit F6, ATP5PB/subunit b, ATP5PD/subunit d, ATP5PO/subunit OSCP. ATP synthase complex consists of a soluble F(1) head domain (subunits alpha(3) and beta(3)) - the catalytic core - and a membrane F(0) domain - the membrane proton channel (subunits c, a, 8, e, f, g, k and j). These two domains are linked by a central stalk (subunits gamma, delta, and epsilon) rotating inside the F1 region and a stationary peripheral stalk (subunits F6, b, d, and OSCP).</text>
</comment>
<dbReference type="PANTHER" id="PTHR12441:SF14">
    <property type="entry name" value="ATP SYNTHASE-COUPLING FACTOR 6, MITOCHONDRIAL"/>
    <property type="match status" value="1"/>
</dbReference>
<dbReference type="PANTHER" id="PTHR12441">
    <property type="entry name" value="ATP SYNTHASE COUPLING FACTOR 6, MITOCHONDRIAL"/>
    <property type="match status" value="1"/>
</dbReference>
<keyword evidence="8" id="KW-0496">Mitochondrion</keyword>
<reference evidence="14" key="2">
    <citation type="submission" date="2025-08" db="UniProtKB">
        <authorList>
            <consortium name="Ensembl"/>
        </authorList>
    </citation>
    <scope>IDENTIFICATION</scope>
</reference>
<dbReference type="FunFam" id="1.10.246.110:FF:000001">
    <property type="entry name" value="ATP synthase-coupling factor 6, mitochondrial"/>
    <property type="match status" value="1"/>
</dbReference>
<dbReference type="InParanoid" id="A0A7N5ZTD0"/>
<sequence>MQTKNTASSTLNEVLLGQEVEETGAQSEALGNEEGLDLAQKLFLEKIREYNNLQRLTGGPAEADPGYRRSWSEETVKLQKLYGGGDLSSFPQFTFTEPNMDQDSK</sequence>
<evidence type="ECO:0000256" key="7">
    <source>
        <dbReference type="ARBA" id="ARBA00023065"/>
    </source>
</evidence>
<comment type="similarity">
    <text evidence="2">Belongs to the eukaryotic ATPase subunit F6 family.</text>
</comment>
<evidence type="ECO:0000256" key="11">
    <source>
        <dbReference type="ARBA" id="ARBA00059339"/>
    </source>
</evidence>
<keyword evidence="5" id="KW-0375">Hydrogen ion transport</keyword>
<dbReference type="Proteomes" id="UP000265040">
    <property type="component" value="Chromosome 15"/>
</dbReference>
<evidence type="ECO:0000256" key="10">
    <source>
        <dbReference type="ARBA" id="ARBA00029863"/>
    </source>
</evidence>
<evidence type="ECO:0000313" key="14">
    <source>
        <dbReference type="Ensembl" id="ENSATEP00000038805.2"/>
    </source>
</evidence>
<dbReference type="AlphaFoldDB" id="A0A7N5ZTD0"/>
<reference evidence="14" key="1">
    <citation type="submission" date="2021-04" db="EMBL/GenBank/DDBJ databases">
        <authorList>
            <consortium name="Wellcome Sanger Institute Data Sharing"/>
        </authorList>
    </citation>
    <scope>NUCLEOTIDE SEQUENCE [LARGE SCALE GENOMIC DNA]</scope>
</reference>
<evidence type="ECO:0000256" key="3">
    <source>
        <dbReference type="ARBA" id="ARBA00022448"/>
    </source>
</evidence>
<keyword evidence="4" id="KW-0138">CF(0)</keyword>
<dbReference type="GO" id="GO:0015986">
    <property type="term" value="P:proton motive force-driven ATP synthesis"/>
    <property type="evidence" value="ECO:0007669"/>
    <property type="project" value="InterPro"/>
</dbReference>
<evidence type="ECO:0000256" key="13">
    <source>
        <dbReference type="ARBA" id="ARBA00073749"/>
    </source>
</evidence>
<keyword evidence="3" id="KW-0813">Transport</keyword>
<dbReference type="Pfam" id="PF05511">
    <property type="entry name" value="ATP-synt_F6"/>
    <property type="match status" value="1"/>
</dbReference>
<dbReference type="InterPro" id="IPR036204">
    <property type="entry name" value="ATP_synth_f6_sf_mt"/>
</dbReference>
<dbReference type="GO" id="GO:0015078">
    <property type="term" value="F:proton transmembrane transporter activity"/>
    <property type="evidence" value="ECO:0007669"/>
    <property type="project" value="InterPro"/>
</dbReference>
<protein>
    <recommendedName>
        <fullName evidence="13">ATP synthase peripheral stalk subunit F6, mitochondrial</fullName>
    </recommendedName>
    <alternativeName>
        <fullName evidence="10">ATP synthase peripheral stalk subunit F6</fullName>
    </alternativeName>
</protein>
<evidence type="ECO:0000256" key="5">
    <source>
        <dbReference type="ARBA" id="ARBA00022781"/>
    </source>
</evidence>
<name>A0A7N5ZTD0_ANATE</name>
<keyword evidence="9" id="KW-0472">Membrane</keyword>